<protein>
    <submittedName>
        <fullName evidence="4">Putative membrane protein</fullName>
    </submittedName>
</protein>
<accession>A0A1H4G8F1</accession>
<dbReference type="PANTHER" id="PTHR38593">
    <property type="entry name" value="BLR2558 PROTEIN"/>
    <property type="match status" value="1"/>
</dbReference>
<dbReference type="EMBL" id="FNRA01000009">
    <property type="protein sequence ID" value="SEB05280.1"/>
    <property type="molecule type" value="Genomic_DNA"/>
</dbReference>
<dbReference type="PANTHER" id="PTHR38593:SF1">
    <property type="entry name" value="BLR2558 PROTEIN"/>
    <property type="match status" value="1"/>
</dbReference>
<dbReference type="PROSITE" id="PS51257">
    <property type="entry name" value="PROKAR_LIPOPROTEIN"/>
    <property type="match status" value="1"/>
</dbReference>
<dbReference type="AlphaFoldDB" id="A0A1H4G8F1"/>
<feature type="compositionally biased region" description="Polar residues" evidence="1">
    <location>
        <begin position="51"/>
        <end position="67"/>
    </location>
</feature>
<evidence type="ECO:0000256" key="1">
    <source>
        <dbReference type="SAM" id="MobiDB-lite"/>
    </source>
</evidence>
<dbReference type="InterPro" id="IPR025419">
    <property type="entry name" value="DUF4142"/>
</dbReference>
<feature type="signal peptide" evidence="2">
    <location>
        <begin position="1"/>
        <end position="22"/>
    </location>
</feature>
<dbReference type="Proteomes" id="UP000198850">
    <property type="component" value="Unassembled WGS sequence"/>
</dbReference>
<keyword evidence="2" id="KW-0732">Signal</keyword>
<sequence>MKKVIIGALLIGASYTIVSCSASRSATGPSGTGTPGFGSASNVSAGRSADGGTSTGANPATVSGSIANNSSNSKDSLSKKVDASTNKTIQFITLASLTSYVAVETSKIVQQNAQNTYVKTFAALVLSDHIKADADLKTLADTKNVSLDSTATNRDSSDKIKQLSAVKGEELESIYIQMMIKNHEQAVGLFEEGEGSNDPEVKAYAKRYLPMLKSHLKIVSALHK</sequence>
<dbReference type="Pfam" id="PF13628">
    <property type="entry name" value="DUF4142"/>
    <property type="match status" value="1"/>
</dbReference>
<name>A0A1H4G8F1_9SPHI</name>
<keyword evidence="5" id="KW-1185">Reference proteome</keyword>
<dbReference type="InterPro" id="IPR012347">
    <property type="entry name" value="Ferritin-like"/>
</dbReference>
<dbReference type="Gene3D" id="1.20.1260.10">
    <property type="match status" value="1"/>
</dbReference>
<proteinExistence type="predicted"/>
<evidence type="ECO:0000256" key="2">
    <source>
        <dbReference type="SAM" id="SignalP"/>
    </source>
</evidence>
<feature type="region of interest" description="Disordered" evidence="1">
    <location>
        <begin position="27"/>
        <end position="78"/>
    </location>
</feature>
<evidence type="ECO:0000259" key="3">
    <source>
        <dbReference type="Pfam" id="PF13628"/>
    </source>
</evidence>
<dbReference type="OrthoDB" id="753572at2"/>
<organism evidence="4 5">
    <name type="scientific">Pedobacter hartonius</name>
    <dbReference type="NCBI Taxonomy" id="425514"/>
    <lineage>
        <taxon>Bacteria</taxon>
        <taxon>Pseudomonadati</taxon>
        <taxon>Bacteroidota</taxon>
        <taxon>Sphingobacteriia</taxon>
        <taxon>Sphingobacteriales</taxon>
        <taxon>Sphingobacteriaceae</taxon>
        <taxon>Pedobacter</taxon>
    </lineage>
</organism>
<gene>
    <name evidence="4" type="ORF">SAMN05443550_10977</name>
</gene>
<evidence type="ECO:0000313" key="5">
    <source>
        <dbReference type="Proteomes" id="UP000198850"/>
    </source>
</evidence>
<feature type="chain" id="PRO_5011433690" evidence="2">
    <location>
        <begin position="23"/>
        <end position="224"/>
    </location>
</feature>
<dbReference type="RefSeq" id="WP_090558339.1">
    <property type="nucleotide sequence ID" value="NZ_FNRA01000009.1"/>
</dbReference>
<reference evidence="4 5" key="1">
    <citation type="submission" date="2016-10" db="EMBL/GenBank/DDBJ databases">
        <authorList>
            <person name="de Groot N.N."/>
        </authorList>
    </citation>
    <scope>NUCLEOTIDE SEQUENCE [LARGE SCALE GENOMIC DNA]</scope>
    <source>
        <strain evidence="4 5">DSM 19033</strain>
    </source>
</reference>
<evidence type="ECO:0000313" key="4">
    <source>
        <dbReference type="EMBL" id="SEB05280.1"/>
    </source>
</evidence>
<feature type="domain" description="DUF4142" evidence="3">
    <location>
        <begin position="89"/>
        <end position="222"/>
    </location>
</feature>
<dbReference type="STRING" id="425514.SAMN05443550_10977"/>